<gene>
    <name evidence="6" type="ORF">GX397_08885</name>
</gene>
<name>A0A7V6ZFS7_9BACT</name>
<evidence type="ECO:0000313" key="6">
    <source>
        <dbReference type="EMBL" id="HHZ05147.1"/>
    </source>
</evidence>
<evidence type="ECO:0000256" key="1">
    <source>
        <dbReference type="ARBA" id="ARBA00004141"/>
    </source>
</evidence>
<dbReference type="Proteomes" id="UP000525027">
    <property type="component" value="Unassembled WGS sequence"/>
</dbReference>
<evidence type="ECO:0000256" key="3">
    <source>
        <dbReference type="ARBA" id="ARBA00022989"/>
    </source>
</evidence>
<evidence type="ECO:0000256" key="2">
    <source>
        <dbReference type="ARBA" id="ARBA00022692"/>
    </source>
</evidence>
<dbReference type="GO" id="GO:0005886">
    <property type="term" value="C:plasma membrane"/>
    <property type="evidence" value="ECO:0007669"/>
    <property type="project" value="UniProtKB-SubCell"/>
</dbReference>
<dbReference type="EMBL" id="DURU01000155">
    <property type="protein sequence ID" value="HHZ05147.1"/>
    <property type="molecule type" value="Genomic_DNA"/>
</dbReference>
<sequence length="265" mass="27049">MFYILITVISFIAGSITGLIGASGVMVIVPGLVMLGSSTFDAIGCSLFADALASLVVAWTYSRYGNLNLRQGWPIALGSILGAQLGSFISPNLPEMGVGGSFGVLLLVSAAMFWRKGSKKAAIKPEGKTTSNNDEVKGFLKVLRNNPKTSGTILGVLVGIISGILGAGGGVMILLILVFVMGYKVHEGVGTSTLIMAFTAASGALGHAFTGNLPMDIAIPSAIGTVVGGRLTAGFANKINEAVLGRIVGIIFAVLGALMIFGVGQ</sequence>
<dbReference type="RefSeq" id="WP_273003549.1">
    <property type="nucleotide sequence ID" value="NZ_DURU01000155.1"/>
</dbReference>
<comment type="caution">
    <text evidence="6">The sequence shown here is derived from an EMBL/GenBank/DDBJ whole genome shotgun (WGS) entry which is preliminary data.</text>
</comment>
<evidence type="ECO:0000256" key="4">
    <source>
        <dbReference type="ARBA" id="ARBA00023136"/>
    </source>
</evidence>
<dbReference type="PANTHER" id="PTHR43701:SF2">
    <property type="entry name" value="MEMBRANE TRANSPORTER PROTEIN YJNA-RELATED"/>
    <property type="match status" value="1"/>
</dbReference>
<dbReference type="AlphaFoldDB" id="A0A7V6ZFS7"/>
<comment type="subcellular location">
    <subcellularLocation>
        <location evidence="5">Cell membrane</location>
        <topology evidence="5">Multi-pass membrane protein</topology>
    </subcellularLocation>
    <subcellularLocation>
        <location evidence="1">Membrane</location>
        <topology evidence="1">Multi-pass membrane protein</topology>
    </subcellularLocation>
</comment>
<dbReference type="Pfam" id="PF01925">
    <property type="entry name" value="TauE"/>
    <property type="match status" value="1"/>
</dbReference>
<keyword evidence="4 5" id="KW-0472">Membrane</keyword>
<feature type="transmembrane region" description="Helical" evidence="5">
    <location>
        <begin position="73"/>
        <end position="90"/>
    </location>
</feature>
<evidence type="ECO:0000313" key="7">
    <source>
        <dbReference type="Proteomes" id="UP000525027"/>
    </source>
</evidence>
<protein>
    <recommendedName>
        <fullName evidence="5">Probable membrane transporter protein</fullName>
    </recommendedName>
</protein>
<evidence type="ECO:0000256" key="5">
    <source>
        <dbReference type="RuleBase" id="RU363041"/>
    </source>
</evidence>
<dbReference type="InterPro" id="IPR051598">
    <property type="entry name" value="TSUP/Inactive_protease-like"/>
</dbReference>
<keyword evidence="2 5" id="KW-0812">Transmembrane</keyword>
<feature type="transmembrane region" description="Helical" evidence="5">
    <location>
        <begin position="96"/>
        <end position="114"/>
    </location>
</feature>
<reference evidence="6 7" key="1">
    <citation type="journal article" date="2020" name="Biotechnol. Biofuels">
        <title>New insights from the biogas microbiome by comprehensive genome-resolved metagenomics of nearly 1600 species originating from multiple anaerobic digesters.</title>
        <authorList>
            <person name="Campanaro S."/>
            <person name="Treu L."/>
            <person name="Rodriguez-R L.M."/>
            <person name="Kovalovszki A."/>
            <person name="Ziels R.M."/>
            <person name="Maus I."/>
            <person name="Zhu X."/>
            <person name="Kougias P.G."/>
            <person name="Basile A."/>
            <person name="Luo G."/>
            <person name="Schluter A."/>
            <person name="Konstantinidis K.T."/>
            <person name="Angelidaki I."/>
        </authorList>
    </citation>
    <scope>NUCLEOTIDE SEQUENCE [LARGE SCALE GENOMIC DNA]</scope>
    <source>
        <strain evidence="6">AS25fmACSIPFO_94</strain>
    </source>
</reference>
<feature type="transmembrane region" description="Helical" evidence="5">
    <location>
        <begin position="39"/>
        <end position="61"/>
    </location>
</feature>
<feature type="transmembrane region" description="Helical" evidence="5">
    <location>
        <begin position="7"/>
        <end position="33"/>
    </location>
</feature>
<comment type="similarity">
    <text evidence="5">Belongs to the 4-toluene sulfonate uptake permease (TSUP) (TC 2.A.102) family.</text>
</comment>
<feature type="transmembrane region" description="Helical" evidence="5">
    <location>
        <begin position="153"/>
        <end position="183"/>
    </location>
</feature>
<feature type="transmembrane region" description="Helical" evidence="5">
    <location>
        <begin position="189"/>
        <end position="210"/>
    </location>
</feature>
<keyword evidence="3 5" id="KW-1133">Transmembrane helix</keyword>
<organism evidence="6 7">
    <name type="scientific">Acetomicrobium hydrogeniformans</name>
    <dbReference type="NCBI Taxonomy" id="649746"/>
    <lineage>
        <taxon>Bacteria</taxon>
        <taxon>Thermotogati</taxon>
        <taxon>Synergistota</taxon>
        <taxon>Synergistia</taxon>
        <taxon>Synergistales</taxon>
        <taxon>Acetomicrobiaceae</taxon>
        <taxon>Acetomicrobium</taxon>
    </lineage>
</organism>
<dbReference type="PANTHER" id="PTHR43701">
    <property type="entry name" value="MEMBRANE TRANSPORTER PROTEIN MJ0441-RELATED"/>
    <property type="match status" value="1"/>
</dbReference>
<accession>A0A7V6ZFS7</accession>
<keyword evidence="5" id="KW-1003">Cell membrane</keyword>
<feature type="transmembrane region" description="Helical" evidence="5">
    <location>
        <begin position="243"/>
        <end position="263"/>
    </location>
</feature>
<proteinExistence type="inferred from homology"/>
<dbReference type="InterPro" id="IPR002781">
    <property type="entry name" value="TM_pro_TauE-like"/>
</dbReference>